<dbReference type="InterPro" id="IPR034035">
    <property type="entry name" value="Astacin-like_dom"/>
</dbReference>
<keyword evidence="5 8" id="KW-0862">Zinc</keyword>
<dbReference type="Proteomes" id="UP001519460">
    <property type="component" value="Unassembled WGS sequence"/>
</dbReference>
<dbReference type="CDD" id="cd04280">
    <property type="entry name" value="ZnMc_astacin_like"/>
    <property type="match status" value="1"/>
</dbReference>
<organism evidence="12 13">
    <name type="scientific">Batillaria attramentaria</name>
    <dbReference type="NCBI Taxonomy" id="370345"/>
    <lineage>
        <taxon>Eukaryota</taxon>
        <taxon>Metazoa</taxon>
        <taxon>Spiralia</taxon>
        <taxon>Lophotrochozoa</taxon>
        <taxon>Mollusca</taxon>
        <taxon>Gastropoda</taxon>
        <taxon>Caenogastropoda</taxon>
        <taxon>Sorbeoconcha</taxon>
        <taxon>Cerithioidea</taxon>
        <taxon>Batillariidae</taxon>
        <taxon>Batillaria</taxon>
    </lineage>
</organism>
<evidence type="ECO:0000256" key="7">
    <source>
        <dbReference type="PROSITE-ProRule" id="PRU01005"/>
    </source>
</evidence>
<dbReference type="EMBL" id="JACVVK020000004">
    <property type="protein sequence ID" value="KAK7507207.1"/>
    <property type="molecule type" value="Genomic_DNA"/>
</dbReference>
<protein>
    <recommendedName>
        <fullName evidence="9">Metalloendopeptidase</fullName>
        <ecNumber evidence="9">3.4.24.-</ecNumber>
    </recommendedName>
</protein>
<evidence type="ECO:0000256" key="5">
    <source>
        <dbReference type="ARBA" id="ARBA00022833"/>
    </source>
</evidence>
<dbReference type="PRINTS" id="PR00480">
    <property type="entry name" value="ASTACIN"/>
</dbReference>
<dbReference type="InterPro" id="IPR003582">
    <property type="entry name" value="ShKT_dom"/>
</dbReference>
<dbReference type="Pfam" id="PF01549">
    <property type="entry name" value="ShK"/>
    <property type="match status" value="2"/>
</dbReference>
<proteinExistence type="predicted"/>
<evidence type="ECO:0000313" key="13">
    <source>
        <dbReference type="Proteomes" id="UP001519460"/>
    </source>
</evidence>
<dbReference type="GO" id="GO:0006508">
    <property type="term" value="P:proteolysis"/>
    <property type="evidence" value="ECO:0007669"/>
    <property type="project" value="UniProtKB-KW"/>
</dbReference>
<evidence type="ECO:0000259" key="10">
    <source>
        <dbReference type="PROSITE" id="PS51670"/>
    </source>
</evidence>
<evidence type="ECO:0000256" key="2">
    <source>
        <dbReference type="ARBA" id="ARBA00022670"/>
    </source>
</evidence>
<evidence type="ECO:0000256" key="1">
    <source>
        <dbReference type="ARBA" id="ARBA00002657"/>
    </source>
</evidence>
<dbReference type="Gene3D" id="1.10.10.1940">
    <property type="match status" value="1"/>
</dbReference>
<feature type="domain" description="ShKT" evidence="10">
    <location>
        <begin position="337"/>
        <end position="370"/>
    </location>
</feature>
<sequence>MVDRKIQVTLYSFHRFLAESMPQPEPRMTDVDRPGSCNFIELSSVGRPILWFPFLLQQCHGSIDEVIAAAMENPKGFDFMFDEASGIVMLEMDMLYDLKEYEMMVALNESTIGMPGKRQAIKQGAGGQRWTNQAVPYEIDTNVFKGKDKEVLDKAMGDWMKFTCASYVGMQNNKKQDVLLAKGCRYKGTVIHELGHALGLHHEQTRPDRDQFVKIHTENIPDHLEYNFKKYSWSVIQDVGVPYDYSSIMHYGSTYFAEDKSKYTIETLDETAQDVIGNRKGLSFRDIKTVNLMYNCRPSSCRLRDSDCVGEGFVSKDCTCWCPSNAGADQDPYVISCVDLNHKCPQWATRGECYKSAFVKTLCEKSCRACGGDDGSHSDSYPSGGGYYPQGGANYPQGGANYPQGGGNYPQGGGGGCMDRDTQNCRIWASQGYCNNQNNINYMAAMCARSCNRCNDCE</sequence>
<evidence type="ECO:0000259" key="11">
    <source>
        <dbReference type="PROSITE" id="PS51864"/>
    </source>
</evidence>
<keyword evidence="13" id="KW-1185">Reference proteome</keyword>
<dbReference type="InterPro" id="IPR001506">
    <property type="entry name" value="Peptidase_M12A"/>
</dbReference>
<dbReference type="Gene3D" id="3.40.390.10">
    <property type="entry name" value="Collagenase (Catalytic Domain)"/>
    <property type="match status" value="1"/>
</dbReference>
<comment type="caution">
    <text evidence="7">Lacks conserved residue(s) required for the propagation of feature annotation.</text>
</comment>
<evidence type="ECO:0000313" key="12">
    <source>
        <dbReference type="EMBL" id="KAK7507207.1"/>
    </source>
</evidence>
<evidence type="ECO:0000256" key="8">
    <source>
        <dbReference type="PROSITE-ProRule" id="PRU01211"/>
    </source>
</evidence>
<feature type="domain" description="Peptidase M12A" evidence="11">
    <location>
        <begin position="119"/>
        <end position="297"/>
    </location>
</feature>
<dbReference type="PROSITE" id="PS51864">
    <property type="entry name" value="ASTACIN"/>
    <property type="match status" value="1"/>
</dbReference>
<dbReference type="SUPFAM" id="SSF55486">
    <property type="entry name" value="Metalloproteases ('zincins'), catalytic domain"/>
    <property type="match status" value="1"/>
</dbReference>
<keyword evidence="6 8" id="KW-0482">Metalloprotease</keyword>
<dbReference type="PANTHER" id="PTHR10127">
    <property type="entry name" value="DISCOIDIN, CUB, EGF, LAMININ , AND ZINC METALLOPROTEASE DOMAIN CONTAINING"/>
    <property type="match status" value="1"/>
</dbReference>
<feature type="binding site" evidence="8">
    <location>
        <position position="202"/>
    </location>
    <ligand>
        <name>Zn(2+)</name>
        <dbReference type="ChEBI" id="CHEBI:29105"/>
        <note>catalytic</note>
    </ligand>
</feature>
<dbReference type="PANTHER" id="PTHR10127:SF780">
    <property type="entry name" value="METALLOENDOPEPTIDASE"/>
    <property type="match status" value="1"/>
</dbReference>
<dbReference type="GO" id="GO:0004222">
    <property type="term" value="F:metalloendopeptidase activity"/>
    <property type="evidence" value="ECO:0007669"/>
    <property type="project" value="UniProtKB-UniRule"/>
</dbReference>
<keyword evidence="4 8" id="KW-0378">Hydrolase</keyword>
<comment type="function">
    <text evidence="1">Metalloprotease.</text>
</comment>
<feature type="binding site" evidence="8">
    <location>
        <position position="196"/>
    </location>
    <ligand>
        <name>Zn(2+)</name>
        <dbReference type="ChEBI" id="CHEBI:29105"/>
        <note>catalytic</note>
    </ligand>
</feature>
<dbReference type="GO" id="GO:0008270">
    <property type="term" value="F:zinc ion binding"/>
    <property type="evidence" value="ECO:0007669"/>
    <property type="project" value="UniProtKB-UniRule"/>
</dbReference>
<keyword evidence="3 8" id="KW-0479">Metal-binding</keyword>
<feature type="domain" description="ShKT" evidence="10">
    <location>
        <begin position="417"/>
        <end position="454"/>
    </location>
</feature>
<dbReference type="Pfam" id="PF01400">
    <property type="entry name" value="Astacin"/>
    <property type="match status" value="1"/>
</dbReference>
<feature type="active site" evidence="8">
    <location>
        <position position="193"/>
    </location>
</feature>
<dbReference type="PROSITE" id="PS51670">
    <property type="entry name" value="SHKT"/>
    <property type="match status" value="2"/>
</dbReference>
<gene>
    <name evidence="12" type="ORF">BaRGS_00001142</name>
</gene>
<dbReference type="SMART" id="SM00254">
    <property type="entry name" value="ShKT"/>
    <property type="match status" value="2"/>
</dbReference>
<evidence type="ECO:0000256" key="9">
    <source>
        <dbReference type="RuleBase" id="RU361183"/>
    </source>
</evidence>
<evidence type="ECO:0000256" key="6">
    <source>
        <dbReference type="ARBA" id="ARBA00023049"/>
    </source>
</evidence>
<feature type="binding site" evidence="8">
    <location>
        <position position="192"/>
    </location>
    <ligand>
        <name>Zn(2+)</name>
        <dbReference type="ChEBI" id="CHEBI:29105"/>
        <note>catalytic</note>
    </ligand>
</feature>
<dbReference type="InterPro" id="IPR006026">
    <property type="entry name" value="Peptidase_Metallo"/>
</dbReference>
<name>A0ABD0M7C6_9CAEN</name>
<dbReference type="EC" id="3.4.24.-" evidence="9"/>
<dbReference type="AlphaFoldDB" id="A0ABD0M7C6"/>
<evidence type="ECO:0000256" key="3">
    <source>
        <dbReference type="ARBA" id="ARBA00022723"/>
    </source>
</evidence>
<evidence type="ECO:0000256" key="4">
    <source>
        <dbReference type="ARBA" id="ARBA00022801"/>
    </source>
</evidence>
<comment type="caution">
    <text evidence="12">The sequence shown here is derived from an EMBL/GenBank/DDBJ whole genome shotgun (WGS) entry which is preliminary data.</text>
</comment>
<accession>A0ABD0M7C6</accession>
<comment type="cofactor">
    <cofactor evidence="8 9">
        <name>Zn(2+)</name>
        <dbReference type="ChEBI" id="CHEBI:29105"/>
    </cofactor>
    <text evidence="8 9">Binds 1 zinc ion per subunit.</text>
</comment>
<dbReference type="SMART" id="SM00235">
    <property type="entry name" value="ZnMc"/>
    <property type="match status" value="1"/>
</dbReference>
<reference evidence="12 13" key="1">
    <citation type="journal article" date="2023" name="Sci. Data">
        <title>Genome assembly of the Korean intertidal mud-creeper Batillaria attramentaria.</title>
        <authorList>
            <person name="Patra A.K."/>
            <person name="Ho P.T."/>
            <person name="Jun S."/>
            <person name="Lee S.J."/>
            <person name="Kim Y."/>
            <person name="Won Y.J."/>
        </authorList>
    </citation>
    <scope>NUCLEOTIDE SEQUENCE [LARGE SCALE GENOMIC DNA]</scope>
    <source>
        <strain evidence="12">Wonlab-2016</strain>
    </source>
</reference>
<dbReference type="InterPro" id="IPR024079">
    <property type="entry name" value="MetalloPept_cat_dom_sf"/>
</dbReference>
<keyword evidence="2 8" id="KW-0645">Protease</keyword>